<name>A0A2H0VG94_9BACT</name>
<dbReference type="PROSITE" id="PS50879">
    <property type="entry name" value="RNASE_H_1"/>
    <property type="match status" value="1"/>
</dbReference>
<organism evidence="2 3">
    <name type="scientific">Candidatus Doudnabacteria bacterium CG10_big_fil_rev_8_21_14_0_10_41_10</name>
    <dbReference type="NCBI Taxonomy" id="1974551"/>
    <lineage>
        <taxon>Bacteria</taxon>
        <taxon>Candidatus Doudnaibacteriota</taxon>
    </lineage>
</organism>
<dbReference type="SUPFAM" id="SSF53098">
    <property type="entry name" value="Ribonuclease H-like"/>
    <property type="match status" value="1"/>
</dbReference>
<accession>A0A2H0VG94</accession>
<dbReference type="FunFam" id="3.30.420.10:FF:000076">
    <property type="entry name" value="RBR-type E3 ubiquitin transferase"/>
    <property type="match status" value="1"/>
</dbReference>
<sequence length="143" mass="15905">MTHDSLVIYTDGGARGNPGPSGIGVAIFDKDKKLIATHKEFIGYATNNQAEYKAVILALEKASVLGAKNINFFLDSLLVVKQLRGEFRMKNEGLKPLQQQVFRLSNKFSSINYSYVPREQNKVADKLVNEAIDEGINNVNKVF</sequence>
<dbReference type="GO" id="GO:0004523">
    <property type="term" value="F:RNA-DNA hybrid ribonuclease activity"/>
    <property type="evidence" value="ECO:0007669"/>
    <property type="project" value="InterPro"/>
</dbReference>
<feature type="domain" description="RNase H type-1" evidence="1">
    <location>
        <begin position="2"/>
        <end position="141"/>
    </location>
</feature>
<dbReference type="CDD" id="cd09279">
    <property type="entry name" value="RNase_HI_like"/>
    <property type="match status" value="1"/>
</dbReference>
<proteinExistence type="predicted"/>
<dbReference type="PANTHER" id="PTHR48475:SF1">
    <property type="entry name" value="RNASE H TYPE-1 DOMAIN-CONTAINING PROTEIN"/>
    <property type="match status" value="1"/>
</dbReference>
<dbReference type="Pfam" id="PF13456">
    <property type="entry name" value="RVT_3"/>
    <property type="match status" value="1"/>
</dbReference>
<dbReference type="AlphaFoldDB" id="A0A2H0VG94"/>
<evidence type="ECO:0000313" key="2">
    <source>
        <dbReference type="EMBL" id="PIR97379.1"/>
    </source>
</evidence>
<dbReference type="EMBL" id="PFAJ01000023">
    <property type="protein sequence ID" value="PIR97379.1"/>
    <property type="molecule type" value="Genomic_DNA"/>
</dbReference>
<reference evidence="3" key="1">
    <citation type="submission" date="2017-09" db="EMBL/GenBank/DDBJ databases">
        <title>Depth-based differentiation of microbial function through sediment-hosted aquifers and enrichment of novel symbionts in the deep terrestrial subsurface.</title>
        <authorList>
            <person name="Probst A.J."/>
            <person name="Ladd B."/>
            <person name="Jarett J.K."/>
            <person name="Geller-Mcgrath D.E."/>
            <person name="Sieber C.M.K."/>
            <person name="Emerson J.B."/>
            <person name="Anantharaman K."/>
            <person name="Thomas B.C."/>
            <person name="Malmstrom R."/>
            <person name="Stieglmeier M."/>
            <person name="Klingl A."/>
            <person name="Woyke T."/>
            <person name="Ryan C.M."/>
            <person name="Banfield J.F."/>
        </authorList>
    </citation>
    <scope>NUCLEOTIDE SEQUENCE [LARGE SCALE GENOMIC DNA]</scope>
</reference>
<dbReference type="PANTHER" id="PTHR48475">
    <property type="entry name" value="RIBONUCLEASE H"/>
    <property type="match status" value="1"/>
</dbReference>
<dbReference type="InterPro" id="IPR036397">
    <property type="entry name" value="RNaseH_sf"/>
</dbReference>
<gene>
    <name evidence="2" type="ORF">COT91_01810</name>
</gene>
<dbReference type="GO" id="GO:0003676">
    <property type="term" value="F:nucleic acid binding"/>
    <property type="evidence" value="ECO:0007669"/>
    <property type="project" value="InterPro"/>
</dbReference>
<dbReference type="Proteomes" id="UP000230557">
    <property type="component" value="Unassembled WGS sequence"/>
</dbReference>
<comment type="caution">
    <text evidence="2">The sequence shown here is derived from an EMBL/GenBank/DDBJ whole genome shotgun (WGS) entry which is preliminary data.</text>
</comment>
<evidence type="ECO:0000259" key="1">
    <source>
        <dbReference type="PROSITE" id="PS50879"/>
    </source>
</evidence>
<dbReference type="InterPro" id="IPR002156">
    <property type="entry name" value="RNaseH_domain"/>
</dbReference>
<evidence type="ECO:0000313" key="3">
    <source>
        <dbReference type="Proteomes" id="UP000230557"/>
    </source>
</evidence>
<protein>
    <submittedName>
        <fullName evidence="2">Ribonuclease H</fullName>
    </submittedName>
</protein>
<dbReference type="Gene3D" id="3.30.420.10">
    <property type="entry name" value="Ribonuclease H-like superfamily/Ribonuclease H"/>
    <property type="match status" value="1"/>
</dbReference>
<dbReference type="InterPro" id="IPR012337">
    <property type="entry name" value="RNaseH-like_sf"/>
</dbReference>